<dbReference type="InterPro" id="IPR011051">
    <property type="entry name" value="RmlC_Cupin_sf"/>
</dbReference>
<evidence type="ECO:0000313" key="4">
    <source>
        <dbReference type="Proteomes" id="UP001526166"/>
    </source>
</evidence>
<dbReference type="SMART" id="SM00530">
    <property type="entry name" value="HTH_XRE"/>
    <property type="match status" value="1"/>
</dbReference>
<dbReference type="InterPro" id="IPR001387">
    <property type="entry name" value="Cro/C1-type_HTH"/>
</dbReference>
<comment type="caution">
    <text evidence="3">The sequence shown here is derived from an EMBL/GenBank/DDBJ whole genome shotgun (WGS) entry which is preliminary data.</text>
</comment>
<evidence type="ECO:0000256" key="1">
    <source>
        <dbReference type="ARBA" id="ARBA00023125"/>
    </source>
</evidence>
<accession>A0ABT3A036</accession>
<reference evidence="3 4" key="1">
    <citation type="submission" date="2022-10" db="EMBL/GenBank/DDBJ databases">
        <title>Sinirhodobacter sp. nov., isolated from ocean surface sediments.</title>
        <authorList>
            <person name="He W."/>
            <person name="Wang L."/>
            <person name="Zhang D.-F."/>
        </authorList>
    </citation>
    <scope>NUCLEOTIDE SEQUENCE [LARGE SCALE GENOMIC DNA]</scope>
    <source>
        <strain evidence="3 4">WL0115</strain>
    </source>
</reference>
<dbReference type="Pfam" id="PF01381">
    <property type="entry name" value="HTH_3"/>
    <property type="match status" value="1"/>
</dbReference>
<dbReference type="InterPro" id="IPR010982">
    <property type="entry name" value="Lambda_DNA-bd_dom_sf"/>
</dbReference>
<proteinExistence type="predicted"/>
<dbReference type="Gene3D" id="1.10.260.40">
    <property type="entry name" value="lambda repressor-like DNA-binding domains"/>
    <property type="match status" value="1"/>
</dbReference>
<dbReference type="SUPFAM" id="SSF47413">
    <property type="entry name" value="lambda repressor-like DNA-binding domains"/>
    <property type="match status" value="1"/>
</dbReference>
<evidence type="ECO:0000259" key="2">
    <source>
        <dbReference type="PROSITE" id="PS50943"/>
    </source>
</evidence>
<dbReference type="EMBL" id="JAOWKW010000008">
    <property type="protein sequence ID" value="MCV2879356.1"/>
    <property type="molecule type" value="Genomic_DNA"/>
</dbReference>
<dbReference type="RefSeq" id="WP_260015002.1">
    <property type="nucleotide sequence ID" value="NZ_JAOALJ010000008.1"/>
</dbReference>
<evidence type="ECO:0000313" key="3">
    <source>
        <dbReference type="EMBL" id="MCV2879356.1"/>
    </source>
</evidence>
<dbReference type="InterPro" id="IPR050807">
    <property type="entry name" value="TransReg_Diox_bact_type"/>
</dbReference>
<dbReference type="PANTHER" id="PTHR46797">
    <property type="entry name" value="HTH-TYPE TRANSCRIPTIONAL REGULATOR"/>
    <property type="match status" value="1"/>
</dbReference>
<keyword evidence="1" id="KW-0238">DNA-binding</keyword>
<dbReference type="InterPro" id="IPR014710">
    <property type="entry name" value="RmlC-like_jellyroll"/>
</dbReference>
<dbReference type="Gene3D" id="2.60.120.10">
    <property type="entry name" value="Jelly Rolls"/>
    <property type="match status" value="1"/>
</dbReference>
<sequence length="228" mass="25238">MFGNLFALDFSESSSQQPIISPREVSRGTAVPVPAKQPNLDIGHRLRAVRTQKRWSQRELARRSGVTNGLISQIETNHSSPSVASLKRILDAIPMSLAEFFGPDIEDREQICFRASELLAVDPKMVFRNAPQAARIALHQVGAGSNRMLQILHERYEPGADTGVENYSHDGEEGGFVLSGWIELTVGEVVNELGPGDAYLFDSRVPHRFRNIRDEVCILISACTPPSF</sequence>
<feature type="domain" description="HTH cro/C1-type" evidence="2">
    <location>
        <begin position="46"/>
        <end position="100"/>
    </location>
</feature>
<name>A0ABT3A036_9RHOB</name>
<dbReference type="PANTHER" id="PTHR46797:SF11">
    <property type="entry name" value="HTH-TYPE TRANSCRIPTIONAL REGULATOR PUUR"/>
    <property type="match status" value="1"/>
</dbReference>
<dbReference type="CDD" id="cd00093">
    <property type="entry name" value="HTH_XRE"/>
    <property type="match status" value="1"/>
</dbReference>
<dbReference type="Pfam" id="PF07883">
    <property type="entry name" value="Cupin_2"/>
    <property type="match status" value="1"/>
</dbReference>
<dbReference type="CDD" id="cd02209">
    <property type="entry name" value="cupin_XRE_C"/>
    <property type="match status" value="1"/>
</dbReference>
<keyword evidence="4" id="KW-1185">Reference proteome</keyword>
<organism evidence="3 4">
    <name type="scientific">Sedimentimonas flavescens</name>
    <dbReference type="NCBI Taxonomy" id="2851012"/>
    <lineage>
        <taxon>Bacteria</taxon>
        <taxon>Pseudomonadati</taxon>
        <taxon>Pseudomonadota</taxon>
        <taxon>Alphaproteobacteria</taxon>
        <taxon>Rhodobacterales</taxon>
        <taxon>Rhodobacter group</taxon>
        <taxon>Sedimentimonas</taxon>
    </lineage>
</organism>
<protein>
    <submittedName>
        <fullName evidence="3">Cupin domain-containing protein</fullName>
    </submittedName>
</protein>
<dbReference type="InterPro" id="IPR013096">
    <property type="entry name" value="Cupin_2"/>
</dbReference>
<dbReference type="PROSITE" id="PS50943">
    <property type="entry name" value="HTH_CROC1"/>
    <property type="match status" value="1"/>
</dbReference>
<dbReference type="SUPFAM" id="SSF51182">
    <property type="entry name" value="RmlC-like cupins"/>
    <property type="match status" value="1"/>
</dbReference>
<gene>
    <name evidence="3" type="ORF">OE699_10855</name>
</gene>
<dbReference type="Proteomes" id="UP001526166">
    <property type="component" value="Unassembled WGS sequence"/>
</dbReference>